<feature type="transmembrane region" description="Helical" evidence="1">
    <location>
        <begin position="104"/>
        <end position="121"/>
    </location>
</feature>
<dbReference type="PANTHER" id="PTHR14969">
    <property type="entry name" value="SPHINGOSINE-1-PHOSPHATE PHOSPHOHYDROLASE"/>
    <property type="match status" value="1"/>
</dbReference>
<dbReference type="PANTHER" id="PTHR14969:SF13">
    <property type="entry name" value="AT30094P"/>
    <property type="match status" value="1"/>
</dbReference>
<keyword evidence="1" id="KW-1133">Transmembrane helix</keyword>
<dbReference type="GO" id="GO:0042392">
    <property type="term" value="F:sphingosine-1-phosphate phosphatase activity"/>
    <property type="evidence" value="ECO:0007669"/>
    <property type="project" value="TreeGrafter"/>
</dbReference>
<proteinExistence type="predicted"/>
<evidence type="ECO:0000256" key="1">
    <source>
        <dbReference type="SAM" id="Phobius"/>
    </source>
</evidence>
<dbReference type="AlphaFoldDB" id="A0A6C0DHY0"/>
<dbReference type="EMBL" id="MN739613">
    <property type="protein sequence ID" value="QHT15529.1"/>
    <property type="molecule type" value="Genomic_DNA"/>
</dbReference>
<organism evidence="3">
    <name type="scientific">viral metagenome</name>
    <dbReference type="NCBI Taxonomy" id="1070528"/>
    <lineage>
        <taxon>unclassified sequences</taxon>
        <taxon>metagenomes</taxon>
        <taxon>organismal metagenomes</taxon>
    </lineage>
</organism>
<dbReference type="InterPro" id="IPR000326">
    <property type="entry name" value="PAP2/HPO"/>
</dbReference>
<evidence type="ECO:0000259" key="2">
    <source>
        <dbReference type="SMART" id="SM00014"/>
    </source>
</evidence>
<dbReference type="SMART" id="SM00014">
    <property type="entry name" value="acidPPc"/>
    <property type="match status" value="1"/>
</dbReference>
<feature type="transmembrane region" description="Helical" evidence="1">
    <location>
        <begin position="7"/>
        <end position="25"/>
    </location>
</feature>
<feature type="transmembrane region" description="Helical" evidence="1">
    <location>
        <begin position="133"/>
        <end position="156"/>
    </location>
</feature>
<dbReference type="Gene3D" id="1.20.144.10">
    <property type="entry name" value="Phosphatidic acid phosphatase type 2/haloperoxidase"/>
    <property type="match status" value="1"/>
</dbReference>
<dbReference type="SUPFAM" id="SSF48317">
    <property type="entry name" value="Acid phosphatase/Vanadium-dependent haloperoxidase"/>
    <property type="match status" value="1"/>
</dbReference>
<reference evidence="3" key="1">
    <citation type="journal article" date="2020" name="Nature">
        <title>Giant virus diversity and host interactions through global metagenomics.</title>
        <authorList>
            <person name="Schulz F."/>
            <person name="Roux S."/>
            <person name="Paez-Espino D."/>
            <person name="Jungbluth S."/>
            <person name="Walsh D.A."/>
            <person name="Denef V.J."/>
            <person name="McMahon K.D."/>
            <person name="Konstantinidis K.T."/>
            <person name="Eloe-Fadrosh E.A."/>
            <person name="Kyrpides N.C."/>
            <person name="Woyke T."/>
        </authorList>
    </citation>
    <scope>NUCLEOTIDE SEQUENCE</scope>
    <source>
        <strain evidence="3">GVMAG-M-3300023174-176</strain>
    </source>
</reference>
<evidence type="ECO:0000313" key="3">
    <source>
        <dbReference type="EMBL" id="QHT15529.1"/>
    </source>
</evidence>
<protein>
    <recommendedName>
        <fullName evidence="2">Phosphatidic acid phosphatase type 2/haloperoxidase domain-containing protein</fullName>
    </recommendedName>
</protein>
<feature type="transmembrane region" description="Helical" evidence="1">
    <location>
        <begin position="31"/>
        <end position="51"/>
    </location>
</feature>
<dbReference type="CDD" id="cd01610">
    <property type="entry name" value="PAP2_like"/>
    <property type="match status" value="1"/>
</dbReference>
<accession>A0A6C0DHY0</accession>
<sequence>MDLFADAISLSVLAPILYFSWKIMVPGKYSRFASVFFLLMTFFVVYTAGLLKKIIPSPRPEGAKRCGIFNEETGKENGMPSGHMATAMFFIMALWIYYYNNKAFWILGSLWLGLMAWARWYKECHTPLQLLGGVGYGFALGYASVPLMFLFALVFYY</sequence>
<feature type="domain" description="Phosphatidic acid phosphatase type 2/haloperoxidase" evidence="2">
    <location>
        <begin position="35"/>
        <end position="145"/>
    </location>
</feature>
<dbReference type="InterPro" id="IPR036938">
    <property type="entry name" value="PAP2/HPO_sf"/>
</dbReference>
<dbReference type="Pfam" id="PF01569">
    <property type="entry name" value="PAP2"/>
    <property type="match status" value="1"/>
</dbReference>
<keyword evidence="1" id="KW-0472">Membrane</keyword>
<name>A0A6C0DHY0_9ZZZZ</name>
<keyword evidence="1" id="KW-0812">Transmembrane</keyword>
<feature type="transmembrane region" description="Helical" evidence="1">
    <location>
        <begin position="81"/>
        <end position="98"/>
    </location>
</feature>